<reference evidence="3 4" key="1">
    <citation type="journal article" date="2018" name="Int. J. Syst. Bacteriol.">
        <title>Oceaniradius stylonemae gen. nov., sp. nov., isolated from a red alga, Stylonema cornu-cervi.</title>
        <authorList>
            <person name="Jeong S."/>
        </authorList>
    </citation>
    <scope>NUCLEOTIDE SEQUENCE [LARGE SCALE GENOMIC DNA]</scope>
    <source>
        <strain evidence="3 4">StC1</strain>
    </source>
</reference>
<keyword evidence="4" id="KW-1185">Reference proteome</keyword>
<dbReference type="EMBL" id="QFWV02000004">
    <property type="protein sequence ID" value="RKF06995.1"/>
    <property type="molecule type" value="Genomic_DNA"/>
</dbReference>
<gene>
    <name evidence="3" type="ORF">DEM25_003690</name>
</gene>
<evidence type="ECO:0000313" key="4">
    <source>
        <dbReference type="Proteomes" id="UP000246132"/>
    </source>
</evidence>
<organism evidence="3 4">
    <name type="scientific">Oceaniradius stylonematis</name>
    <dbReference type="NCBI Taxonomy" id="2184161"/>
    <lineage>
        <taxon>Bacteria</taxon>
        <taxon>Pseudomonadati</taxon>
        <taxon>Pseudomonadota</taxon>
        <taxon>Alphaproteobacteria</taxon>
        <taxon>Hyphomicrobiales</taxon>
        <taxon>Ahrensiaceae</taxon>
        <taxon>Oceaniradius</taxon>
    </lineage>
</organism>
<dbReference type="Pfam" id="PF03432">
    <property type="entry name" value="Relaxase"/>
    <property type="match status" value="1"/>
</dbReference>
<dbReference type="RefSeq" id="WP_109769323.1">
    <property type="nucleotide sequence ID" value="NZ_QFWV02000004.1"/>
</dbReference>
<proteinExistence type="predicted"/>
<dbReference type="OrthoDB" id="1826980at2"/>
<dbReference type="Proteomes" id="UP000246132">
    <property type="component" value="Unassembled WGS sequence"/>
</dbReference>
<protein>
    <submittedName>
        <fullName evidence="3">Relaxase</fullName>
    </submittedName>
</protein>
<evidence type="ECO:0000256" key="1">
    <source>
        <dbReference type="SAM" id="Coils"/>
    </source>
</evidence>
<dbReference type="AlphaFoldDB" id="A0A3A8AAT7"/>
<name>A0A3A8AAT7_9HYPH</name>
<evidence type="ECO:0000313" key="3">
    <source>
        <dbReference type="EMBL" id="RKF06995.1"/>
    </source>
</evidence>
<sequence>MILKASQRGGGQDLAAHLMKLNDNEHIALHELRGFASNNLKDAFKESEAISRGTNCRQYLFSLSLNPPQQEQVPVELFEETINRIEDRLGLQGQPRAIVFHEKEGRRHAHCVWSRIDAQTMTAKQLSFFKTKLQSVSRDLYLENGWKLPEGLKSASERNPTNFNLAEWQQAKRQGIDPRWLKQVAQEAWKLSDGARAFASALQENGLFLAKGDRRGFVALDHNGEVYALSRLLNCKTKEVTARLGKPDDLPGVEETRKVIGERMTPAIRRHVQESRTAFSTRAKELNDEKTALTQRHRLERAALKQNQRTEWDRENLIRTARLPRGLRGLWHRLTGRFQEVRAFNESEAAATRDRHAEQRQSLIQTQLEQRSRLQERIKDLRNEQADQLRELRKDVGRFLRFSKSISSPARGRETSTGLKLGL</sequence>
<keyword evidence="1" id="KW-0175">Coiled coil</keyword>
<feature type="domain" description="MobA/VirD2-like nuclease" evidence="2">
    <location>
        <begin position="26"/>
        <end position="146"/>
    </location>
</feature>
<comment type="caution">
    <text evidence="3">The sequence shown here is derived from an EMBL/GenBank/DDBJ whole genome shotgun (WGS) entry which is preliminary data.</text>
</comment>
<accession>A0A3A8AAT7</accession>
<feature type="coiled-coil region" evidence="1">
    <location>
        <begin position="364"/>
        <end position="395"/>
    </location>
</feature>
<dbReference type="InterPro" id="IPR005094">
    <property type="entry name" value="Endonuclease_MobA/VirD2"/>
</dbReference>
<evidence type="ECO:0000259" key="2">
    <source>
        <dbReference type="Pfam" id="PF03432"/>
    </source>
</evidence>